<evidence type="ECO:0000259" key="6">
    <source>
        <dbReference type="PROSITE" id="PS50110"/>
    </source>
</evidence>
<evidence type="ECO:0000259" key="7">
    <source>
        <dbReference type="PROSITE" id="PS51755"/>
    </source>
</evidence>
<evidence type="ECO:0000256" key="1">
    <source>
        <dbReference type="ARBA" id="ARBA00022553"/>
    </source>
</evidence>
<dbReference type="Pfam" id="PF00072">
    <property type="entry name" value="Response_reg"/>
    <property type="match status" value="1"/>
</dbReference>
<organism evidence="8 9">
    <name type="scientific">Agaribacillus aureus</name>
    <dbReference type="NCBI Taxonomy" id="3051825"/>
    <lineage>
        <taxon>Bacteria</taxon>
        <taxon>Pseudomonadati</taxon>
        <taxon>Bacteroidota</taxon>
        <taxon>Cytophagia</taxon>
        <taxon>Cytophagales</taxon>
        <taxon>Splendidivirgaceae</taxon>
        <taxon>Agaribacillus</taxon>
    </lineage>
</organism>
<name>A0ABT8L4E8_9BACT</name>
<gene>
    <name evidence="8" type="ORF">QQ020_11285</name>
</gene>
<evidence type="ECO:0000256" key="4">
    <source>
        <dbReference type="PROSITE-ProRule" id="PRU00169"/>
    </source>
</evidence>
<dbReference type="PROSITE" id="PS50110">
    <property type="entry name" value="RESPONSE_REGULATORY"/>
    <property type="match status" value="1"/>
</dbReference>
<dbReference type="Pfam" id="PF00486">
    <property type="entry name" value="Trans_reg_C"/>
    <property type="match status" value="1"/>
</dbReference>
<dbReference type="RefSeq" id="WP_346757952.1">
    <property type="nucleotide sequence ID" value="NZ_JAUJEB010000001.1"/>
</dbReference>
<dbReference type="CDD" id="cd17574">
    <property type="entry name" value="REC_OmpR"/>
    <property type="match status" value="1"/>
</dbReference>
<evidence type="ECO:0000313" key="8">
    <source>
        <dbReference type="EMBL" id="MDN5212635.1"/>
    </source>
</evidence>
<dbReference type="InterPro" id="IPR001867">
    <property type="entry name" value="OmpR/PhoB-type_DNA-bd"/>
</dbReference>
<dbReference type="SMART" id="SM00862">
    <property type="entry name" value="Trans_reg_C"/>
    <property type="match status" value="1"/>
</dbReference>
<dbReference type="Gene3D" id="1.10.10.10">
    <property type="entry name" value="Winged helix-like DNA-binding domain superfamily/Winged helix DNA-binding domain"/>
    <property type="match status" value="1"/>
</dbReference>
<reference evidence="8" key="1">
    <citation type="submission" date="2023-06" db="EMBL/GenBank/DDBJ databases">
        <title>Genomic of Agaribacillus aureum.</title>
        <authorList>
            <person name="Wang G."/>
        </authorList>
    </citation>
    <scope>NUCLEOTIDE SEQUENCE</scope>
    <source>
        <strain evidence="8">BMA12</strain>
    </source>
</reference>
<feature type="domain" description="Response regulatory" evidence="6">
    <location>
        <begin position="10"/>
        <end position="124"/>
    </location>
</feature>
<comment type="caution">
    <text evidence="8">The sequence shown here is derived from an EMBL/GenBank/DDBJ whole genome shotgun (WGS) entry which is preliminary data.</text>
</comment>
<dbReference type="SMART" id="SM00448">
    <property type="entry name" value="REC"/>
    <property type="match status" value="1"/>
</dbReference>
<dbReference type="PANTHER" id="PTHR48111:SF40">
    <property type="entry name" value="PHOSPHATE REGULON TRANSCRIPTIONAL REGULATORY PROTEIN PHOB"/>
    <property type="match status" value="1"/>
</dbReference>
<dbReference type="PANTHER" id="PTHR48111">
    <property type="entry name" value="REGULATOR OF RPOS"/>
    <property type="match status" value="1"/>
</dbReference>
<dbReference type="CDD" id="cd00383">
    <property type="entry name" value="trans_reg_C"/>
    <property type="match status" value="1"/>
</dbReference>
<dbReference type="Proteomes" id="UP001172083">
    <property type="component" value="Unassembled WGS sequence"/>
</dbReference>
<proteinExistence type="predicted"/>
<dbReference type="InterPro" id="IPR001789">
    <property type="entry name" value="Sig_transdc_resp-reg_receiver"/>
</dbReference>
<dbReference type="InterPro" id="IPR011006">
    <property type="entry name" value="CheY-like_superfamily"/>
</dbReference>
<keyword evidence="9" id="KW-1185">Reference proteome</keyword>
<feature type="modified residue" description="4-aspartylphosphate" evidence="4">
    <location>
        <position position="59"/>
    </location>
</feature>
<sequence length="233" mass="26987">MKITQKKGKKILLVEDDTNLGYVIKDNLEVAGFEVIWCENGEEGLRYFFEQGTDLCVLDVMLPKMDGFTMAREIRKTDEVTPIIFLTAKAMKEDKINGFTLGGDDYITKPFSIEELILRIEVFLKRADTKPATAPLTQLGQYKFDYQNLILSCNDWEKKLTQKEADILRIFCQKKGQVVRREDILKDIWGDDDYFLGRSLDVFISKLRKYLQEDQSLSITNFHGVGFKLEIKD</sequence>
<dbReference type="SUPFAM" id="SSF52172">
    <property type="entry name" value="CheY-like"/>
    <property type="match status" value="1"/>
</dbReference>
<keyword evidence="3 5" id="KW-0238">DNA-binding</keyword>
<dbReference type="Gene3D" id="3.40.50.2300">
    <property type="match status" value="1"/>
</dbReference>
<dbReference type="EMBL" id="JAUJEB010000001">
    <property type="protein sequence ID" value="MDN5212635.1"/>
    <property type="molecule type" value="Genomic_DNA"/>
</dbReference>
<feature type="DNA-binding region" description="OmpR/PhoB-type" evidence="5">
    <location>
        <begin position="134"/>
        <end position="231"/>
    </location>
</feature>
<evidence type="ECO:0000256" key="3">
    <source>
        <dbReference type="ARBA" id="ARBA00023125"/>
    </source>
</evidence>
<evidence type="ECO:0000313" key="9">
    <source>
        <dbReference type="Proteomes" id="UP001172083"/>
    </source>
</evidence>
<evidence type="ECO:0000256" key="5">
    <source>
        <dbReference type="PROSITE-ProRule" id="PRU01091"/>
    </source>
</evidence>
<dbReference type="Gene3D" id="6.10.250.690">
    <property type="match status" value="1"/>
</dbReference>
<evidence type="ECO:0000256" key="2">
    <source>
        <dbReference type="ARBA" id="ARBA00023012"/>
    </source>
</evidence>
<keyword evidence="1 4" id="KW-0597">Phosphoprotein</keyword>
<dbReference type="InterPro" id="IPR036388">
    <property type="entry name" value="WH-like_DNA-bd_sf"/>
</dbReference>
<keyword evidence="2" id="KW-0902">Two-component regulatory system</keyword>
<dbReference type="InterPro" id="IPR039420">
    <property type="entry name" value="WalR-like"/>
</dbReference>
<accession>A0ABT8L4E8</accession>
<feature type="domain" description="OmpR/PhoB-type" evidence="7">
    <location>
        <begin position="134"/>
        <end position="231"/>
    </location>
</feature>
<dbReference type="PROSITE" id="PS51755">
    <property type="entry name" value="OMPR_PHOB"/>
    <property type="match status" value="1"/>
</dbReference>
<protein>
    <submittedName>
        <fullName evidence="8">Response regulator transcription factor</fullName>
    </submittedName>
</protein>